<evidence type="ECO:0000259" key="1">
    <source>
        <dbReference type="PROSITE" id="PS51340"/>
    </source>
</evidence>
<dbReference type="Proteomes" id="UP000636505">
    <property type="component" value="Unassembled WGS sequence"/>
</dbReference>
<dbReference type="InterPro" id="IPR005302">
    <property type="entry name" value="MoCF_Sase_C"/>
</dbReference>
<dbReference type="GO" id="GO:0003824">
    <property type="term" value="F:catalytic activity"/>
    <property type="evidence" value="ECO:0007669"/>
    <property type="project" value="InterPro"/>
</dbReference>
<gene>
    <name evidence="2" type="ORF">IQ241_21925</name>
</gene>
<organism evidence="2 3">
    <name type="scientific">Vasconcelosia minhoensis LEGE 07310</name>
    <dbReference type="NCBI Taxonomy" id="915328"/>
    <lineage>
        <taxon>Bacteria</taxon>
        <taxon>Bacillati</taxon>
        <taxon>Cyanobacteriota</taxon>
        <taxon>Cyanophyceae</taxon>
        <taxon>Nodosilineales</taxon>
        <taxon>Cymatolegaceae</taxon>
        <taxon>Vasconcelosia</taxon>
        <taxon>Vasconcelosia minhoensis</taxon>
    </lineage>
</organism>
<dbReference type="PANTHER" id="PTHR14237">
    <property type="entry name" value="MOLYBDOPTERIN COFACTOR SULFURASE MOSC"/>
    <property type="match status" value="1"/>
</dbReference>
<proteinExistence type="predicted"/>
<dbReference type="EMBL" id="JADEXG010000073">
    <property type="protein sequence ID" value="MBE9079914.1"/>
    <property type="molecule type" value="Genomic_DNA"/>
</dbReference>
<protein>
    <submittedName>
        <fullName evidence="2">MOSC domain-containing protein</fullName>
    </submittedName>
</protein>
<dbReference type="RefSeq" id="WP_193911346.1">
    <property type="nucleotide sequence ID" value="NZ_JADEXG010000073.1"/>
</dbReference>
<dbReference type="GO" id="GO:0030170">
    <property type="term" value="F:pyridoxal phosphate binding"/>
    <property type="evidence" value="ECO:0007669"/>
    <property type="project" value="InterPro"/>
</dbReference>
<dbReference type="SUPFAM" id="SSF50800">
    <property type="entry name" value="PK beta-barrel domain-like"/>
    <property type="match status" value="1"/>
</dbReference>
<dbReference type="Pfam" id="PF03473">
    <property type="entry name" value="MOSC"/>
    <property type="match status" value="1"/>
</dbReference>
<dbReference type="GO" id="GO:0030151">
    <property type="term" value="F:molybdenum ion binding"/>
    <property type="evidence" value="ECO:0007669"/>
    <property type="project" value="InterPro"/>
</dbReference>
<name>A0A8J7AVF7_9CYAN</name>
<comment type="caution">
    <text evidence="2">The sequence shown here is derived from an EMBL/GenBank/DDBJ whole genome shotgun (WGS) entry which is preliminary data.</text>
</comment>
<dbReference type="PANTHER" id="PTHR14237:SF19">
    <property type="entry name" value="MITOCHONDRIAL AMIDOXIME REDUCING COMPONENT 1"/>
    <property type="match status" value="1"/>
</dbReference>
<feature type="domain" description="MOSC" evidence="1">
    <location>
        <begin position="130"/>
        <end position="268"/>
    </location>
</feature>
<keyword evidence="3" id="KW-1185">Reference proteome</keyword>
<dbReference type="InterPro" id="IPR011037">
    <property type="entry name" value="Pyrv_Knase-like_insert_dom_sf"/>
</dbReference>
<dbReference type="SUPFAM" id="SSF141673">
    <property type="entry name" value="MOSC N-terminal domain-like"/>
    <property type="match status" value="1"/>
</dbReference>
<accession>A0A8J7AVF7</accession>
<dbReference type="Pfam" id="PF03476">
    <property type="entry name" value="MOSC_N"/>
    <property type="match status" value="1"/>
</dbReference>
<dbReference type="PROSITE" id="PS51340">
    <property type="entry name" value="MOSC"/>
    <property type="match status" value="1"/>
</dbReference>
<evidence type="ECO:0000313" key="2">
    <source>
        <dbReference type="EMBL" id="MBE9079914.1"/>
    </source>
</evidence>
<reference evidence="2" key="1">
    <citation type="submission" date="2020-10" db="EMBL/GenBank/DDBJ databases">
        <authorList>
            <person name="Castelo-Branco R."/>
            <person name="Eusebio N."/>
            <person name="Adriana R."/>
            <person name="Vieira A."/>
            <person name="Brugerolle De Fraissinette N."/>
            <person name="Rezende De Castro R."/>
            <person name="Schneider M.P."/>
            <person name="Vasconcelos V."/>
            <person name="Leao P.N."/>
        </authorList>
    </citation>
    <scope>NUCLEOTIDE SEQUENCE</scope>
    <source>
        <strain evidence="2">LEGE 07310</strain>
    </source>
</reference>
<sequence length="271" mass="30308">MAEIALSELHIYPIKSAAGVELEQAQVEARGFQLDRRWMLVDEAGKFITQRRFPRMALIEVAVAADGLRVTAPGMPELMVAFDDDSDALERRTEVEVWGDLTLALSAGAQSQQWFSQFLDFSCQLVYMPDEARRPTEHGEFGPDKLVSFADAYPFLLISEASLSDLNQKLADPVPMNRFRPNLVIRGCEALAEDTWKQIRIGDIVFDVAKPCSRCSIPTVDQSTGERGKEPMQTLSTYRRWDSAIWFGQNLIQHGSGTLAVGDPVEVLSRK</sequence>
<dbReference type="AlphaFoldDB" id="A0A8J7AVF7"/>
<dbReference type="InterPro" id="IPR005303">
    <property type="entry name" value="MOCOS_middle"/>
</dbReference>
<evidence type="ECO:0000313" key="3">
    <source>
        <dbReference type="Proteomes" id="UP000636505"/>
    </source>
</evidence>